<name>A0A5E7ANW7_PSEFL</name>
<organism evidence="1 2">
    <name type="scientific">Pseudomonas fluorescens</name>
    <dbReference type="NCBI Taxonomy" id="294"/>
    <lineage>
        <taxon>Bacteria</taxon>
        <taxon>Pseudomonadati</taxon>
        <taxon>Pseudomonadota</taxon>
        <taxon>Gammaproteobacteria</taxon>
        <taxon>Pseudomonadales</taxon>
        <taxon>Pseudomonadaceae</taxon>
        <taxon>Pseudomonas</taxon>
    </lineage>
</organism>
<protein>
    <submittedName>
        <fullName evidence="1">Uncharacterized protein</fullName>
    </submittedName>
</protein>
<gene>
    <name evidence="1" type="ORF">PS704_00887</name>
</gene>
<dbReference type="EMBL" id="CABVHP010000002">
    <property type="protein sequence ID" value="VVN78297.1"/>
    <property type="molecule type" value="Genomic_DNA"/>
</dbReference>
<evidence type="ECO:0000313" key="1">
    <source>
        <dbReference type="EMBL" id="VVN78297.1"/>
    </source>
</evidence>
<reference evidence="1 2" key="1">
    <citation type="submission" date="2019-09" db="EMBL/GenBank/DDBJ databases">
        <authorList>
            <person name="Chandra G."/>
            <person name="Truman W A."/>
        </authorList>
    </citation>
    <scope>NUCLEOTIDE SEQUENCE [LARGE SCALE GENOMIC DNA]</scope>
    <source>
        <strain evidence="1">PS704</strain>
    </source>
</reference>
<proteinExistence type="predicted"/>
<dbReference type="AlphaFoldDB" id="A0A5E7ANW7"/>
<sequence>MTYESVIRMNSYEGFAMPTIFHRENIKASEIFLCCETVTARSSHSEMAVRHHPQYLYKYV</sequence>
<dbReference type="Proteomes" id="UP000326557">
    <property type="component" value="Unassembled WGS sequence"/>
</dbReference>
<evidence type="ECO:0000313" key="2">
    <source>
        <dbReference type="Proteomes" id="UP000326557"/>
    </source>
</evidence>
<accession>A0A5E7ANW7</accession>